<dbReference type="SMART" id="SM00839">
    <property type="entry name" value="ELFV_dehydrog"/>
    <property type="match status" value="1"/>
</dbReference>
<dbReference type="RefSeq" id="WP_354026043.1">
    <property type="nucleotide sequence ID" value="NZ_JBEPSJ010000005.1"/>
</dbReference>
<evidence type="ECO:0000313" key="7">
    <source>
        <dbReference type="Proteomes" id="UP001549257"/>
    </source>
</evidence>
<dbReference type="Gene3D" id="3.40.50.720">
    <property type="entry name" value="NAD(P)-binding Rossmann-like Domain"/>
    <property type="match status" value="1"/>
</dbReference>
<dbReference type="PANTHER" id="PTHR42722">
    <property type="entry name" value="LEUCINE DEHYDROGENASE"/>
    <property type="match status" value="1"/>
</dbReference>
<dbReference type="Pfam" id="PF02812">
    <property type="entry name" value="ELFV_dehydrog_N"/>
    <property type="match status" value="1"/>
</dbReference>
<evidence type="ECO:0000256" key="2">
    <source>
        <dbReference type="ARBA" id="ARBA00023002"/>
    </source>
</evidence>
<comment type="caution">
    <text evidence="6">The sequence shown here is derived from an EMBL/GenBank/DDBJ whole genome shotgun (WGS) entry which is preliminary data.</text>
</comment>
<evidence type="ECO:0000259" key="5">
    <source>
        <dbReference type="SMART" id="SM00839"/>
    </source>
</evidence>
<reference evidence="6 7" key="1">
    <citation type="submission" date="2024-06" db="EMBL/GenBank/DDBJ databases">
        <title>Sorghum-associated microbial communities from plants grown in Nebraska, USA.</title>
        <authorList>
            <person name="Schachtman D."/>
        </authorList>
    </citation>
    <scope>NUCLEOTIDE SEQUENCE [LARGE SCALE GENOMIC DNA]</scope>
    <source>
        <strain evidence="6 7">2857</strain>
    </source>
</reference>
<dbReference type="Pfam" id="PF00208">
    <property type="entry name" value="ELFV_dehydrog"/>
    <property type="match status" value="1"/>
</dbReference>
<dbReference type="InterPro" id="IPR006096">
    <property type="entry name" value="Glu/Leu/Phe/Val/Trp_DH_C"/>
</dbReference>
<dbReference type="InterPro" id="IPR046346">
    <property type="entry name" value="Aminoacid_DH-like_N_sf"/>
</dbReference>
<comment type="similarity">
    <text evidence="1 4">Belongs to the Glu/Leu/Phe/Val dehydrogenases family.</text>
</comment>
<dbReference type="PANTHER" id="PTHR42722:SF1">
    <property type="entry name" value="VALINE DEHYDROGENASE"/>
    <property type="match status" value="1"/>
</dbReference>
<proteinExistence type="inferred from homology"/>
<dbReference type="Gene3D" id="3.40.50.10860">
    <property type="entry name" value="Leucine Dehydrogenase, chain A, domain 1"/>
    <property type="match status" value="1"/>
</dbReference>
<keyword evidence="2 4" id="KW-0560">Oxidoreductase</keyword>
<dbReference type="InterPro" id="IPR016211">
    <property type="entry name" value="Glu/Phe/Leu/Val/Trp_DH_bac/arc"/>
</dbReference>
<organism evidence="6 7">
    <name type="scientific">Conyzicola nivalis</name>
    <dbReference type="NCBI Taxonomy" id="1477021"/>
    <lineage>
        <taxon>Bacteria</taxon>
        <taxon>Bacillati</taxon>
        <taxon>Actinomycetota</taxon>
        <taxon>Actinomycetes</taxon>
        <taxon>Micrococcales</taxon>
        <taxon>Microbacteriaceae</taxon>
        <taxon>Conyzicola</taxon>
    </lineage>
</organism>
<protein>
    <submittedName>
        <fullName evidence="6">Leucine dehydrogenase</fullName>
        <ecNumber evidence="6">1.4.1.9</ecNumber>
    </submittedName>
</protein>
<evidence type="ECO:0000313" key="6">
    <source>
        <dbReference type="EMBL" id="MET4583877.1"/>
    </source>
</evidence>
<dbReference type="GO" id="GO:0050049">
    <property type="term" value="F:L-leucine dehydrogenase activity"/>
    <property type="evidence" value="ECO:0007669"/>
    <property type="project" value="UniProtKB-EC"/>
</dbReference>
<evidence type="ECO:0000256" key="3">
    <source>
        <dbReference type="ARBA" id="ARBA00023027"/>
    </source>
</evidence>
<gene>
    <name evidence="6" type="ORF">ABIE21_003408</name>
</gene>
<dbReference type="Proteomes" id="UP001549257">
    <property type="component" value="Unassembled WGS sequence"/>
</dbReference>
<evidence type="ECO:0000256" key="1">
    <source>
        <dbReference type="ARBA" id="ARBA00006382"/>
    </source>
</evidence>
<dbReference type="EMBL" id="JBEPSJ010000005">
    <property type="protein sequence ID" value="MET4583877.1"/>
    <property type="molecule type" value="Genomic_DNA"/>
</dbReference>
<keyword evidence="3" id="KW-0520">NAD</keyword>
<dbReference type="InterPro" id="IPR006095">
    <property type="entry name" value="Glu/Leu/Phe/Val/Trp_DH"/>
</dbReference>
<evidence type="ECO:0000256" key="4">
    <source>
        <dbReference type="RuleBase" id="RU004417"/>
    </source>
</evidence>
<dbReference type="EC" id="1.4.1.9" evidence="6"/>
<dbReference type="SUPFAM" id="SSF53223">
    <property type="entry name" value="Aminoacid dehydrogenase-like, N-terminal domain"/>
    <property type="match status" value="1"/>
</dbReference>
<keyword evidence="7" id="KW-1185">Reference proteome</keyword>
<name>A0ABV2QS39_9MICO</name>
<dbReference type="PRINTS" id="PR00082">
    <property type="entry name" value="GLFDHDRGNASE"/>
</dbReference>
<dbReference type="SUPFAM" id="SSF51735">
    <property type="entry name" value="NAD(P)-binding Rossmann-fold domains"/>
    <property type="match status" value="1"/>
</dbReference>
<sequence length="354" mass="36532">MTAVLPVRTLSEGALAFDHEKVIAATGERSGLSIIVAVHSTILGPALGGCRLWSYPTWADGLADALRLSRGMTSKNALAGLDAGGGKAVIMLPEGTVLDGQARRDAFLDLGDIVESLGGSYRTAEDVATNSLDMAVIAERTAHVVGLPTEAGGQGDPAEYTARGVYAGLRETLRRSTGSAQVSGRRITVAGLGQVGSRLAARLADEGAVLTVTDFNPAKAQFAAELGATWVAPDEAHRVAADVFMPAGVGGMLSDDVIAELAAVAICGPANNQLAEQGAEMRLRARGILYAPDYLVNAGGVIRLGDEESGDEAVLARIDAIEQTLALVFDEAEASGVTTVEAADRLVAERLRSA</sequence>
<dbReference type="PIRSF" id="PIRSF000188">
    <property type="entry name" value="Phe_leu_dh"/>
    <property type="match status" value="1"/>
</dbReference>
<dbReference type="CDD" id="cd01075">
    <property type="entry name" value="NAD_bind_Leu_Phe_Val_DH"/>
    <property type="match status" value="1"/>
</dbReference>
<feature type="domain" description="Glutamate/phenylalanine/leucine/valine/L-tryptophan dehydrogenase C-terminal" evidence="5">
    <location>
        <begin position="155"/>
        <end position="354"/>
    </location>
</feature>
<dbReference type="InterPro" id="IPR036291">
    <property type="entry name" value="NAD(P)-bd_dom_sf"/>
</dbReference>
<accession>A0ABV2QS39</accession>
<dbReference type="InterPro" id="IPR006097">
    <property type="entry name" value="Glu/Leu/Phe/Val/Trp_DH_dimer"/>
</dbReference>